<keyword evidence="1" id="KW-1133">Transmembrane helix</keyword>
<feature type="transmembrane region" description="Helical" evidence="1">
    <location>
        <begin position="33"/>
        <end position="50"/>
    </location>
</feature>
<dbReference type="EMBL" id="MJIC01000009">
    <property type="protein sequence ID" value="OFI35433.1"/>
    <property type="molecule type" value="Genomic_DNA"/>
</dbReference>
<evidence type="ECO:0000256" key="1">
    <source>
        <dbReference type="SAM" id="Phobius"/>
    </source>
</evidence>
<evidence type="ECO:0000313" key="2">
    <source>
        <dbReference type="EMBL" id="OFI35433.1"/>
    </source>
</evidence>
<evidence type="ECO:0000313" key="3">
    <source>
        <dbReference type="Proteomes" id="UP000176037"/>
    </source>
</evidence>
<keyword evidence="1" id="KW-0812">Transmembrane</keyword>
<dbReference type="AlphaFoldDB" id="A0A1E8FJ07"/>
<keyword evidence="1" id="KW-0472">Membrane</keyword>
<keyword evidence="3" id="KW-1185">Reference proteome</keyword>
<dbReference type="Proteomes" id="UP000176037">
    <property type="component" value="Unassembled WGS sequence"/>
</dbReference>
<comment type="caution">
    <text evidence="2">The sequence shown here is derived from an EMBL/GenBank/DDBJ whole genome shotgun (WGS) entry which is preliminary data.</text>
</comment>
<accession>A0A1E8FJ07</accession>
<proteinExistence type="predicted"/>
<sequence length="114" mass="12644">MKAAKTLCFYLVVAFGIRAIAYAIKGLFIENTGYISLLYLGCAAIAAGLLKKRRNYIRHIDLSVVLIAFFTASVINGNLIKTGWLVTIICMLYLLGEVLQRFRGKDGNKKTPLN</sequence>
<name>A0A1E8FJ07_9ALTE</name>
<gene>
    <name evidence="2" type="ORF">BFC17_11735</name>
</gene>
<dbReference type="RefSeq" id="WP_070175177.1">
    <property type="nucleotide sequence ID" value="NZ_BMJR01000006.1"/>
</dbReference>
<protein>
    <submittedName>
        <fullName evidence="2">Uncharacterized protein</fullName>
    </submittedName>
</protein>
<feature type="transmembrane region" description="Helical" evidence="1">
    <location>
        <begin position="57"/>
        <end position="76"/>
    </location>
</feature>
<reference evidence="2 3" key="1">
    <citation type="submission" date="2016-09" db="EMBL/GenBank/DDBJ databases">
        <title>Alteromonas lipolytica, a new species isolated from sea water.</title>
        <authorList>
            <person name="Wu Y.-H."/>
            <person name="Cheng H."/>
            <person name="Xu X.-W."/>
        </authorList>
    </citation>
    <scope>NUCLEOTIDE SEQUENCE [LARGE SCALE GENOMIC DNA]</scope>
    <source>
        <strain evidence="2 3">JW12</strain>
    </source>
</reference>
<organism evidence="2 3">
    <name type="scientific">Alteromonas lipolytica</name>
    <dbReference type="NCBI Taxonomy" id="1856405"/>
    <lineage>
        <taxon>Bacteria</taxon>
        <taxon>Pseudomonadati</taxon>
        <taxon>Pseudomonadota</taxon>
        <taxon>Gammaproteobacteria</taxon>
        <taxon>Alteromonadales</taxon>
        <taxon>Alteromonadaceae</taxon>
        <taxon>Alteromonas/Salinimonas group</taxon>
        <taxon>Alteromonas</taxon>
    </lineage>
</organism>